<dbReference type="Gene3D" id="1.10.10.60">
    <property type="entry name" value="Homeodomain-like"/>
    <property type="match status" value="1"/>
</dbReference>
<organism evidence="1 2">
    <name type="scientific">Methanosalsum natronophilum</name>
    <dbReference type="NCBI Taxonomy" id="768733"/>
    <lineage>
        <taxon>Archaea</taxon>
        <taxon>Methanobacteriati</taxon>
        <taxon>Methanobacteriota</taxon>
        <taxon>Stenosarchaea group</taxon>
        <taxon>Methanomicrobia</taxon>
        <taxon>Methanosarcinales</taxon>
        <taxon>Methanosarcinaceae</taxon>
        <taxon>Methanosalsum</taxon>
    </lineage>
</organism>
<reference evidence="1 2" key="1">
    <citation type="submission" date="2018-08" db="EMBL/GenBank/DDBJ databases">
        <title>The metabolism and importance of syntrophic acetate oxidation coupled to methane or sulfide production in haloalkaline environments.</title>
        <authorList>
            <person name="Timmers P.H.A."/>
            <person name="Vavourakis C.D."/>
            <person name="Sorokin D.Y."/>
            <person name="Sinninghe Damste J.S."/>
            <person name="Muyzer G."/>
            <person name="Stams A.J.M."/>
            <person name="Plugge C.M."/>
        </authorList>
    </citation>
    <scope>NUCLEOTIDE SEQUENCE [LARGE SCALE GENOMIC DNA]</scope>
    <source>
        <strain evidence="1">MSAO_Arc3</strain>
    </source>
</reference>
<dbReference type="EMBL" id="QZAB01000184">
    <property type="protein sequence ID" value="RQD88792.1"/>
    <property type="molecule type" value="Genomic_DNA"/>
</dbReference>
<gene>
    <name evidence="1" type="ORF">D5R95_02735</name>
</gene>
<feature type="non-terminal residue" evidence="1">
    <location>
        <position position="118"/>
    </location>
</feature>
<name>A0A3R7XIN9_9EURY</name>
<dbReference type="AlphaFoldDB" id="A0A3R7XIN9"/>
<evidence type="ECO:0000313" key="2">
    <source>
        <dbReference type="Proteomes" id="UP000284763"/>
    </source>
</evidence>
<evidence type="ECO:0000313" key="1">
    <source>
        <dbReference type="EMBL" id="RQD88792.1"/>
    </source>
</evidence>
<protein>
    <recommendedName>
        <fullName evidence="3">Homeodomain phBC6A51-type domain-containing protein</fullName>
    </recommendedName>
</protein>
<dbReference type="Proteomes" id="UP000284763">
    <property type="component" value="Unassembled WGS sequence"/>
</dbReference>
<sequence length="118" mass="13387">MSLQKTTKWNWTGQRLKAAKLMASGTMTQEQIAKECSVNRVTVTKWNQVPEFKEKVAELILLDERATKAGILRRALKTLEKKSLVANEDRSTELDYLKFIADMMGLTDNTPQVNITNA</sequence>
<proteinExistence type="predicted"/>
<evidence type="ECO:0008006" key="3">
    <source>
        <dbReference type="Google" id="ProtNLM"/>
    </source>
</evidence>
<comment type="caution">
    <text evidence="1">The sequence shown here is derived from an EMBL/GenBank/DDBJ whole genome shotgun (WGS) entry which is preliminary data.</text>
</comment>
<accession>A0A3R7XIN9</accession>